<organism evidence="2 3">
    <name type="scientific">Etheostoma spectabile</name>
    <name type="common">orangethroat darter</name>
    <dbReference type="NCBI Taxonomy" id="54343"/>
    <lineage>
        <taxon>Eukaryota</taxon>
        <taxon>Metazoa</taxon>
        <taxon>Chordata</taxon>
        <taxon>Craniata</taxon>
        <taxon>Vertebrata</taxon>
        <taxon>Euteleostomi</taxon>
        <taxon>Actinopterygii</taxon>
        <taxon>Neopterygii</taxon>
        <taxon>Teleostei</taxon>
        <taxon>Neoteleostei</taxon>
        <taxon>Acanthomorphata</taxon>
        <taxon>Eupercaria</taxon>
        <taxon>Perciformes</taxon>
        <taxon>Percoidei</taxon>
        <taxon>Percidae</taxon>
        <taxon>Etheostomatinae</taxon>
        <taxon>Etheostoma</taxon>
    </lineage>
</organism>
<name>A0A5J5C9Q7_9PERO</name>
<dbReference type="Pfam" id="PF16562">
    <property type="entry name" value="HECW_N"/>
    <property type="match status" value="1"/>
</dbReference>
<evidence type="ECO:0000313" key="2">
    <source>
        <dbReference type="EMBL" id="KAA8578442.1"/>
    </source>
</evidence>
<dbReference type="FunFam" id="2.60.40.2840:FF:000001">
    <property type="entry name" value="E3 ubiquitin-protein ligase HECW2 isoform X1"/>
    <property type="match status" value="1"/>
</dbReference>
<evidence type="ECO:0000313" key="3">
    <source>
        <dbReference type="Proteomes" id="UP000327493"/>
    </source>
</evidence>
<dbReference type="Proteomes" id="UP000327493">
    <property type="component" value="Unassembled WGS sequence"/>
</dbReference>
<keyword evidence="3" id="KW-1185">Reference proteome</keyword>
<reference evidence="2 3" key="1">
    <citation type="submission" date="2019-08" db="EMBL/GenBank/DDBJ databases">
        <title>A chromosome-level genome assembly, high-density linkage maps, and genome scans reveal the genomic architecture of hybrid incompatibilities underlying speciation via character displacement in darters (Percidae: Etheostominae).</title>
        <authorList>
            <person name="Moran R.L."/>
            <person name="Catchen J.M."/>
            <person name="Fuller R.C."/>
        </authorList>
    </citation>
    <scope>NUCLEOTIDE SEQUENCE [LARGE SCALE GENOMIC DNA]</scope>
    <source>
        <strain evidence="2">EspeVRDwgs_2016</strain>
        <tissue evidence="2">Muscle</tissue>
    </source>
</reference>
<dbReference type="AlphaFoldDB" id="A0A5J5C9Q7"/>
<dbReference type="InterPro" id="IPR032348">
    <property type="entry name" value="HECW_N"/>
</dbReference>
<gene>
    <name evidence="2" type="ORF">FQN60_018729</name>
</gene>
<accession>A0A5J5C9Q7</accession>
<comment type="caution">
    <text evidence="2">The sequence shown here is derived from an EMBL/GenBank/DDBJ whole genome shotgun (WGS) entry which is preliminary data.</text>
</comment>
<protein>
    <recommendedName>
        <fullName evidence="1">E3 ubiquitin-protein ligase HECW1/2 N-terminal domain-containing protein</fullName>
    </recommendedName>
</protein>
<evidence type="ECO:0000259" key="1">
    <source>
        <dbReference type="Pfam" id="PF16562"/>
    </source>
</evidence>
<dbReference type="EMBL" id="VOFY01000663">
    <property type="protein sequence ID" value="KAA8578442.1"/>
    <property type="molecule type" value="Genomic_DNA"/>
</dbReference>
<feature type="domain" description="E3 ubiquitin-protein ligase HECW1/2 N-terminal" evidence="1">
    <location>
        <begin position="43"/>
        <end position="161"/>
    </location>
</feature>
<sequence length="244" mass="27490">MASPTCSTQTRQRCKNVVRQSCGPETFAVNGLNQEDFMLGLLRSNSDTDLVSPDTRSTLTISSSHYTIGESDNLVITWDIKEEVDARDWIGMYHVDEALSENFLDYKNRGINGSHKGQIVWKIDSSSNFSDTETKVCFRYYHGVTGALRATTPSITIKKSSATTEKTKRLICMGVMDGMCLQLGLLSPSHPERSGKRTKLSWKAWVTINIFSYTNACHNSFSHLPLPLFYCSILRDTCVRLHMR</sequence>
<dbReference type="Gene3D" id="2.60.40.2840">
    <property type="match status" value="1"/>
</dbReference>
<proteinExistence type="predicted"/>